<keyword evidence="3" id="KW-1185">Reference proteome</keyword>
<dbReference type="HOGENOM" id="CLU_2919807_0_0_5"/>
<protein>
    <submittedName>
        <fullName evidence="2">Uncharacterized protein</fullName>
    </submittedName>
</protein>
<dbReference type="KEGG" id="rva:Rvan_1990"/>
<organism evidence="2 3">
    <name type="scientific">Rhodomicrobium vannielii (strain ATCC 17100 / DSM 162 / LMG 4299 / NCIMB 10020 / ATH 3.1.1)</name>
    <dbReference type="NCBI Taxonomy" id="648757"/>
    <lineage>
        <taxon>Bacteria</taxon>
        <taxon>Pseudomonadati</taxon>
        <taxon>Pseudomonadota</taxon>
        <taxon>Alphaproteobacteria</taxon>
        <taxon>Hyphomicrobiales</taxon>
        <taxon>Hyphomicrobiaceae</taxon>
        <taxon>Rhodomicrobium</taxon>
    </lineage>
</organism>
<name>E3I1D4_RHOVT</name>
<dbReference type="EMBL" id="CP002292">
    <property type="protein sequence ID" value="ADP71225.1"/>
    <property type="molecule type" value="Genomic_DNA"/>
</dbReference>
<dbReference type="Proteomes" id="UP000001399">
    <property type="component" value="Chromosome"/>
</dbReference>
<dbReference type="AlphaFoldDB" id="E3I1D4"/>
<gene>
    <name evidence="2" type="ordered locus">Rvan_1990</name>
</gene>
<evidence type="ECO:0000313" key="2">
    <source>
        <dbReference type="EMBL" id="ADP71225.1"/>
    </source>
</evidence>
<evidence type="ECO:0000256" key="1">
    <source>
        <dbReference type="SAM" id="MobiDB-lite"/>
    </source>
</evidence>
<accession>E3I1D4</accession>
<reference evidence="3" key="1">
    <citation type="journal article" date="2011" name="J. Bacteriol.">
        <title>Genome sequences of eight morphologically diverse alphaproteobacteria.</title>
        <authorList>
            <consortium name="US DOE Joint Genome Institute"/>
            <person name="Brown P.J."/>
            <person name="Kysela D.T."/>
            <person name="Buechlein A."/>
            <person name="Hemmerich C."/>
            <person name="Brun Y.V."/>
        </authorList>
    </citation>
    <scope>NUCLEOTIDE SEQUENCE [LARGE SCALE GENOMIC DNA]</scope>
    <source>
        <strain evidence="3">ATCC 17100 / ATH 3.1.1 / DSM 162 / LMG 4299</strain>
    </source>
</reference>
<dbReference type="STRING" id="648757.Rvan_1990"/>
<feature type="region of interest" description="Disordered" evidence="1">
    <location>
        <begin position="38"/>
        <end position="61"/>
    </location>
</feature>
<evidence type="ECO:0000313" key="3">
    <source>
        <dbReference type="Proteomes" id="UP000001399"/>
    </source>
</evidence>
<proteinExistence type="predicted"/>
<sequence>MRPAGRVFHARFHIVAGDNIMLHSVETRRFIAPGMSGRATECHKKNGGEPPSSFGNVHAAR</sequence>